<reference evidence="2 3" key="1">
    <citation type="submission" date="2020-02" db="EMBL/GenBank/DDBJ databases">
        <authorList>
            <person name="Ferguson B K."/>
        </authorList>
    </citation>
    <scope>NUCLEOTIDE SEQUENCE [LARGE SCALE GENOMIC DNA]</scope>
</reference>
<evidence type="ECO:0000313" key="3">
    <source>
        <dbReference type="Proteomes" id="UP000479000"/>
    </source>
</evidence>
<protein>
    <submittedName>
        <fullName evidence="2">Uncharacterized protein</fullName>
    </submittedName>
</protein>
<evidence type="ECO:0000313" key="1">
    <source>
        <dbReference type="EMBL" id="CAB0016571.1"/>
    </source>
</evidence>
<dbReference type="EMBL" id="CADCXU010030467">
    <property type="protein sequence ID" value="CAB0016571.1"/>
    <property type="molecule type" value="Genomic_DNA"/>
</dbReference>
<keyword evidence="3" id="KW-1185">Reference proteome</keyword>
<name>A0A6H5HH89_9HEMI</name>
<feature type="non-terminal residue" evidence="2">
    <location>
        <position position="74"/>
    </location>
</feature>
<dbReference type="AlphaFoldDB" id="A0A6H5HH89"/>
<dbReference type="Proteomes" id="UP000479000">
    <property type="component" value="Unassembled WGS sequence"/>
</dbReference>
<evidence type="ECO:0000313" key="2">
    <source>
        <dbReference type="EMBL" id="CAB0016576.1"/>
    </source>
</evidence>
<sequence length="74" mass="8845">MKYCRRRDAIIWRRREPQHLAVVQVDYRSVKTIKNPLNQSEAILHPRFLPITGKTSTLINQARRPSRTRHVLTR</sequence>
<accession>A0A6H5HH89</accession>
<gene>
    <name evidence="1" type="ORF">NTEN_LOCUS20734</name>
    <name evidence="2" type="ORF">NTEN_LOCUS20739</name>
</gene>
<dbReference type="EMBL" id="CADCXU010030468">
    <property type="protein sequence ID" value="CAB0016576.1"/>
    <property type="molecule type" value="Genomic_DNA"/>
</dbReference>
<proteinExistence type="predicted"/>
<organism evidence="2 3">
    <name type="scientific">Nesidiocoris tenuis</name>
    <dbReference type="NCBI Taxonomy" id="355587"/>
    <lineage>
        <taxon>Eukaryota</taxon>
        <taxon>Metazoa</taxon>
        <taxon>Ecdysozoa</taxon>
        <taxon>Arthropoda</taxon>
        <taxon>Hexapoda</taxon>
        <taxon>Insecta</taxon>
        <taxon>Pterygota</taxon>
        <taxon>Neoptera</taxon>
        <taxon>Paraneoptera</taxon>
        <taxon>Hemiptera</taxon>
        <taxon>Heteroptera</taxon>
        <taxon>Panheteroptera</taxon>
        <taxon>Cimicomorpha</taxon>
        <taxon>Miridae</taxon>
        <taxon>Dicyphina</taxon>
        <taxon>Nesidiocoris</taxon>
    </lineage>
</organism>